<feature type="compositionally biased region" description="Acidic residues" evidence="11">
    <location>
        <begin position="53"/>
        <end position="82"/>
    </location>
</feature>
<sequence>LIMASSRPKRCTAGNRMQELLDTLPPTDEFFSSTYGGFTEEKDDTDYKYVDEGKDEFDSDFGSTSDEESDAQQDVDEDLDLEEERKKKKFEFKRHLHLSSLQKKAQPSAAPSEEVTSPPSKKKKPESNFFTTQTFDKQLRNSTLRKSELSAERRQKVAQSTIKRQKRVTNYQPLTLEQMLEEAKFTELENQESLKRFHEMELEKKQKQNQPKKIKLEGSRIRTTSVAVPIPVKYLDRQNHPFCNPDKKVTSKTYSATVSSLHTPQIHVKTVIEFSNAETYQSIFSRFSNKPTIEKPKRCVVYGLPAKYIDPLTRQPYCNMQAFRLIREKYAEYVKQLKNVNTKSVQKLTNIMDDSVHEAQRKAIEALKCVGQNYWKQLTNFTNEEQTENDSRILKFYRNVVNLTTTTFNESDTLHQPHILQLVENISDIAHSLNDATEKLRELNNKYRTVANRTISLHDACNQLMTSQVCSTFDFQGQLIFTVEQLRNRLSYFDNFDQIQYASFERDICFLQLKLNSPLLSVTGESFLHLLNLIDDGIVFMSEHTTYKDSAFYLSKYKHCLTKALTLVTTYVSRTFENSTKAVLEKAKSVSDRYAESFPIYYCLFVANASQLQPLFKELEPKWSKSDEYADMLEQCYKEYFYQRCVLMEPSFRLTVENLVNENEKSCCSLIRHGCTTLFRFCDDEYYLMGQFFKRGYEHFNQFIENMARIFYNAIRPNVIHLQHLETLTELCVTLRTKILDERCYTNDGTDVVYKGLAKVLEELLGDLTERLLYRSQMFAANEIGNYNPAEGDLAYPEKLIMIKEISKSMASNVEETNNIGSASSGSVADIQGLWYPTVRRTVMCLSKLYRCLDATSLQGISQEVMEMCIESLKSAKAKIETKSDKLNADLFFIQHLLILRAQTAPLMGDVFCEPSVDFSKIKESAVNLIHNKSEWLSFSSNNALLKLLLQVPVQTSEQVVDSRRHLDFTVKTVCQNFIVDSADAYVSEIKKYLTQVKTILNQNPNVDLGRDCNFANPKIVSQLIANTYRMLKNNWPKFRDQLALYLCNVENENILATPVKRKIIAVLEEFVEVIKKRYSEEDAQLLRLPSSQEWHLLMS</sequence>
<feature type="region of interest" description="Disordered" evidence="11">
    <location>
        <begin position="97"/>
        <end position="164"/>
    </location>
</feature>
<gene>
    <name evidence="13" type="primary">Cog3</name>
    <name evidence="13" type="ORF">T10_1292</name>
</gene>
<dbReference type="InterPro" id="IPR048685">
    <property type="entry name" value="COG3_C"/>
</dbReference>
<dbReference type="EMBL" id="JYDO01000028">
    <property type="protein sequence ID" value="KRZ76475.1"/>
    <property type="molecule type" value="Genomic_DNA"/>
</dbReference>
<dbReference type="PANTHER" id="PTHR13302:SF8">
    <property type="entry name" value="CONSERVED OLIGOMERIC GOLGI COMPLEX SUBUNIT 3"/>
    <property type="match status" value="1"/>
</dbReference>
<evidence type="ECO:0000256" key="7">
    <source>
        <dbReference type="ARBA" id="ARBA00023034"/>
    </source>
</evidence>
<feature type="coiled-coil region" evidence="10">
    <location>
        <begin position="176"/>
        <end position="210"/>
    </location>
</feature>
<keyword evidence="5" id="KW-0813">Transport</keyword>
<feature type="coiled-coil region" evidence="10">
    <location>
        <begin position="426"/>
        <end position="453"/>
    </location>
</feature>
<evidence type="ECO:0000256" key="8">
    <source>
        <dbReference type="ARBA" id="ARBA00023136"/>
    </source>
</evidence>
<comment type="similarity">
    <text evidence="2">Belongs to the COG3 family.</text>
</comment>
<evidence type="ECO:0000256" key="9">
    <source>
        <dbReference type="ARBA" id="ARBA00031339"/>
    </source>
</evidence>
<keyword evidence="14" id="KW-1185">Reference proteome</keyword>
<evidence type="ECO:0000313" key="14">
    <source>
        <dbReference type="Proteomes" id="UP000054843"/>
    </source>
</evidence>
<feature type="region of interest" description="Disordered" evidence="11">
    <location>
        <begin position="32"/>
        <end position="82"/>
    </location>
</feature>
<dbReference type="Pfam" id="PF08265">
    <property type="entry name" value="YL1_C"/>
    <property type="match status" value="1"/>
</dbReference>
<dbReference type="GO" id="GO:0005801">
    <property type="term" value="C:cis-Golgi network"/>
    <property type="evidence" value="ECO:0007669"/>
    <property type="project" value="InterPro"/>
</dbReference>
<evidence type="ECO:0000256" key="10">
    <source>
        <dbReference type="SAM" id="Coils"/>
    </source>
</evidence>
<evidence type="ECO:0000256" key="1">
    <source>
        <dbReference type="ARBA" id="ARBA00004395"/>
    </source>
</evidence>
<dbReference type="InterPro" id="IPR046757">
    <property type="entry name" value="YL1_N"/>
</dbReference>
<dbReference type="SMART" id="SM00993">
    <property type="entry name" value="YL1_C"/>
    <property type="match status" value="1"/>
</dbReference>
<feature type="domain" description="Vps72/YL1 C-terminal" evidence="12">
    <location>
        <begin position="297"/>
        <end position="326"/>
    </location>
</feature>
<keyword evidence="10" id="KW-0175">Coiled coil</keyword>
<keyword evidence="8" id="KW-0472">Membrane</keyword>
<dbReference type="Proteomes" id="UP000054843">
    <property type="component" value="Unassembled WGS sequence"/>
</dbReference>
<dbReference type="InterPro" id="IPR007265">
    <property type="entry name" value="COG_su3"/>
</dbReference>
<protein>
    <recommendedName>
        <fullName evidence="4">Conserved oligomeric Golgi complex subunit 3</fullName>
    </recommendedName>
    <alternativeName>
        <fullName evidence="9">Component of oligomeric Golgi complex 3</fullName>
    </alternativeName>
    <alternativeName>
        <fullName evidence="3">Vacuolar protein sorting-associated protein 72 homolog</fullName>
    </alternativeName>
</protein>
<evidence type="ECO:0000313" key="13">
    <source>
        <dbReference type="EMBL" id="KRZ76475.1"/>
    </source>
</evidence>
<reference evidence="13 14" key="1">
    <citation type="submission" date="2015-01" db="EMBL/GenBank/DDBJ databases">
        <title>Evolution of Trichinella species and genotypes.</title>
        <authorList>
            <person name="Korhonen P.K."/>
            <person name="Edoardo P."/>
            <person name="Giuseppe L.R."/>
            <person name="Gasser R.B."/>
        </authorList>
    </citation>
    <scope>NUCLEOTIDE SEQUENCE [LARGE SCALE GENOMIC DNA]</scope>
    <source>
        <strain evidence="13">ISS1980</strain>
    </source>
</reference>
<proteinExistence type="inferred from homology"/>
<dbReference type="Pfam" id="PF05764">
    <property type="entry name" value="YL1"/>
    <property type="match status" value="1"/>
</dbReference>
<evidence type="ECO:0000256" key="4">
    <source>
        <dbReference type="ARBA" id="ARBA00020976"/>
    </source>
</evidence>
<feature type="non-terminal residue" evidence="13">
    <location>
        <position position="1"/>
    </location>
</feature>
<keyword evidence="7" id="KW-0333">Golgi apparatus</keyword>
<dbReference type="GO" id="GO:0000139">
    <property type="term" value="C:Golgi membrane"/>
    <property type="evidence" value="ECO:0007669"/>
    <property type="project" value="UniProtKB-SubCell"/>
</dbReference>
<dbReference type="STRING" id="268474.A0A0V1MXI5"/>
<dbReference type="Pfam" id="PF04136">
    <property type="entry name" value="COG3_N"/>
    <property type="match status" value="1"/>
</dbReference>
<dbReference type="GO" id="GO:0006886">
    <property type="term" value="P:intracellular protein transport"/>
    <property type="evidence" value="ECO:0007669"/>
    <property type="project" value="InterPro"/>
</dbReference>
<evidence type="ECO:0000256" key="11">
    <source>
        <dbReference type="SAM" id="MobiDB-lite"/>
    </source>
</evidence>
<dbReference type="GO" id="GO:0007030">
    <property type="term" value="P:Golgi organization"/>
    <property type="evidence" value="ECO:0007669"/>
    <property type="project" value="TreeGrafter"/>
</dbReference>
<dbReference type="Pfam" id="PF20671">
    <property type="entry name" value="COG3_C"/>
    <property type="match status" value="1"/>
</dbReference>
<dbReference type="OrthoDB" id="296793at2759"/>
<keyword evidence="6" id="KW-0653">Protein transport</keyword>
<organism evidence="13 14">
    <name type="scientific">Trichinella papuae</name>
    <dbReference type="NCBI Taxonomy" id="268474"/>
    <lineage>
        <taxon>Eukaryota</taxon>
        <taxon>Metazoa</taxon>
        <taxon>Ecdysozoa</taxon>
        <taxon>Nematoda</taxon>
        <taxon>Enoplea</taxon>
        <taxon>Dorylaimia</taxon>
        <taxon>Trichinellida</taxon>
        <taxon>Trichinellidae</taxon>
        <taxon>Trichinella</taxon>
    </lineage>
</organism>
<feature type="compositionally biased region" description="Polar residues" evidence="11">
    <location>
        <begin position="128"/>
        <end position="144"/>
    </location>
</feature>
<dbReference type="AlphaFoldDB" id="A0A0V1MXI5"/>
<dbReference type="GO" id="GO:0006891">
    <property type="term" value="P:intra-Golgi vesicle-mediated transport"/>
    <property type="evidence" value="ECO:0007669"/>
    <property type="project" value="TreeGrafter"/>
</dbReference>
<evidence type="ECO:0000256" key="3">
    <source>
        <dbReference type="ARBA" id="ARBA00020000"/>
    </source>
</evidence>
<comment type="subcellular location">
    <subcellularLocation>
        <location evidence="1">Golgi apparatus membrane</location>
        <topology evidence="1">Peripheral membrane protein</topology>
    </subcellularLocation>
</comment>
<dbReference type="InterPro" id="IPR048320">
    <property type="entry name" value="COG3_N"/>
</dbReference>
<dbReference type="PANTHER" id="PTHR13302">
    <property type="entry name" value="CONSERVED OLIGOMERIC GOLGI COMPLEX COMPONENT 3"/>
    <property type="match status" value="1"/>
</dbReference>
<dbReference type="InterPro" id="IPR013272">
    <property type="entry name" value="Vps72/YL1_C"/>
</dbReference>
<evidence type="ECO:0000256" key="2">
    <source>
        <dbReference type="ARBA" id="ARBA00009936"/>
    </source>
</evidence>
<feature type="compositionally biased region" description="Basic and acidic residues" evidence="11">
    <location>
        <begin position="145"/>
        <end position="155"/>
    </location>
</feature>
<evidence type="ECO:0000259" key="12">
    <source>
        <dbReference type="SMART" id="SM00993"/>
    </source>
</evidence>
<name>A0A0V1MXI5_9BILA</name>
<dbReference type="GO" id="GO:0017119">
    <property type="term" value="C:Golgi transport complex"/>
    <property type="evidence" value="ECO:0007669"/>
    <property type="project" value="TreeGrafter"/>
</dbReference>
<evidence type="ECO:0000256" key="5">
    <source>
        <dbReference type="ARBA" id="ARBA00022448"/>
    </source>
</evidence>
<accession>A0A0V1MXI5</accession>
<evidence type="ECO:0000256" key="6">
    <source>
        <dbReference type="ARBA" id="ARBA00022927"/>
    </source>
</evidence>
<comment type="caution">
    <text evidence="13">The sequence shown here is derived from an EMBL/GenBank/DDBJ whole genome shotgun (WGS) entry which is preliminary data.</text>
</comment>